<evidence type="ECO:0000256" key="2">
    <source>
        <dbReference type="ARBA" id="ARBA00022692"/>
    </source>
</evidence>
<gene>
    <name evidence="7" type="ORF">HMPREF0501_00530</name>
</gene>
<name>C7XV14_9LACO</name>
<keyword evidence="8" id="KW-1185">Reference proteome</keyword>
<dbReference type="EMBL" id="GG698802">
    <property type="protein sequence ID" value="EEU31125.1"/>
    <property type="molecule type" value="Genomic_DNA"/>
</dbReference>
<evidence type="ECO:0000256" key="5">
    <source>
        <dbReference type="ARBA" id="ARBA00023239"/>
    </source>
</evidence>
<evidence type="ECO:0000256" key="6">
    <source>
        <dbReference type="ARBA" id="ARBA00023316"/>
    </source>
</evidence>
<dbReference type="PANTHER" id="PTHR30518:SF2">
    <property type="entry name" value="ENDOLYTIC MUREIN TRANSGLYCOSYLASE"/>
    <property type="match status" value="1"/>
</dbReference>
<evidence type="ECO:0000256" key="3">
    <source>
        <dbReference type="ARBA" id="ARBA00022989"/>
    </source>
</evidence>
<keyword evidence="2" id="KW-0812">Transmembrane</keyword>
<evidence type="ECO:0000256" key="4">
    <source>
        <dbReference type="ARBA" id="ARBA00023136"/>
    </source>
</evidence>
<evidence type="ECO:0000313" key="7">
    <source>
        <dbReference type="EMBL" id="EEU31125.1"/>
    </source>
</evidence>
<keyword evidence="6" id="KW-0961">Cell wall biogenesis/degradation</keyword>
<dbReference type="HOGENOM" id="CLU_2023768_0_0_9"/>
<dbReference type="OrthoDB" id="2325512at2"/>
<keyword evidence="3" id="KW-1133">Transmembrane helix</keyword>
<dbReference type="Pfam" id="PF02618">
    <property type="entry name" value="YceG"/>
    <property type="match status" value="1"/>
</dbReference>
<accession>C7XV14</accession>
<dbReference type="PANTHER" id="PTHR30518">
    <property type="entry name" value="ENDOLYTIC MUREIN TRANSGLYCOSYLASE"/>
    <property type="match status" value="1"/>
</dbReference>
<organism evidence="7 8">
    <name type="scientific">Limosilactobacillus coleohominis 101-4-CHN</name>
    <dbReference type="NCBI Taxonomy" id="575594"/>
    <lineage>
        <taxon>Bacteria</taxon>
        <taxon>Bacillati</taxon>
        <taxon>Bacillota</taxon>
        <taxon>Bacilli</taxon>
        <taxon>Lactobacillales</taxon>
        <taxon>Lactobacillaceae</taxon>
        <taxon>Limosilactobacillus</taxon>
    </lineage>
</organism>
<dbReference type="AlphaFoldDB" id="C7XV14"/>
<evidence type="ECO:0008006" key="9">
    <source>
        <dbReference type="Google" id="ProtNLM"/>
    </source>
</evidence>
<dbReference type="Proteomes" id="UP000003987">
    <property type="component" value="Unassembled WGS sequence"/>
</dbReference>
<keyword evidence="1" id="KW-1003">Cell membrane</keyword>
<sequence>MHRFSKKQIRQQNLLALAIVALFLVVGVCVHGYFNYSLTPVNKNSQKTKKVIIPRNSTDQQVSTILKRQDLVRSRYVFYYYLQTHKTNGVKAGTFTLKQSQSVPEITVRLQENRHAKKH</sequence>
<keyword evidence="5" id="KW-0456">Lyase</keyword>
<reference evidence="7 8" key="1">
    <citation type="submission" date="2009-06" db="EMBL/GenBank/DDBJ databases">
        <title>The Genome Sequence of Lactobacillus coleohominis strain 101-4-CHN.</title>
        <authorList>
            <consortium name="The Broad Institute Genome Sequencing Platform"/>
            <person name="Ward D."/>
            <person name="Young S.K."/>
            <person name="Zeng Q."/>
            <person name="Koehrsen M."/>
            <person name="Alvarado L."/>
            <person name="Berlin A."/>
            <person name="Borenstein D."/>
            <person name="Chen Z."/>
            <person name="Engels R."/>
            <person name="Freedman E."/>
            <person name="Gellesch M."/>
            <person name="Goldberg J."/>
            <person name="Griggs A."/>
            <person name="Gujja S."/>
            <person name="Heiman D."/>
            <person name="Hepburn T."/>
            <person name="Howarth C."/>
            <person name="Jen D."/>
            <person name="Larson L."/>
            <person name="Lewis B."/>
            <person name="Mehta T."/>
            <person name="Park D."/>
            <person name="Pearson M."/>
            <person name="Roberts A."/>
            <person name="Saif S."/>
            <person name="Shea T."/>
            <person name="Shenoy N."/>
            <person name="Sisk P."/>
            <person name="Stolte C."/>
            <person name="Sykes S."/>
            <person name="Walk T."/>
            <person name="White J."/>
            <person name="Yandava C."/>
            <person name="Liu Y."/>
            <person name="Xu Q."/>
            <person name="Lander E."/>
            <person name="Nusbaum C."/>
            <person name="Galagan J."/>
            <person name="Birren B."/>
        </authorList>
    </citation>
    <scope>NUCLEOTIDE SEQUENCE [LARGE SCALE GENOMIC DNA]</scope>
    <source>
        <strain evidence="7 8">101-4-CHN</strain>
    </source>
</reference>
<dbReference type="STRING" id="575594.HMPREF0501_00530"/>
<dbReference type="Gene3D" id="3.30.1490.480">
    <property type="entry name" value="Endolytic murein transglycosylase"/>
    <property type="match status" value="1"/>
</dbReference>
<dbReference type="InterPro" id="IPR003770">
    <property type="entry name" value="MLTG-like"/>
</dbReference>
<dbReference type="RefSeq" id="WP_006916321.1">
    <property type="nucleotide sequence ID" value="NZ_GG698802.1"/>
</dbReference>
<protein>
    <recommendedName>
        <fullName evidence="9">Aminodeoxychorismate lyase</fullName>
    </recommendedName>
</protein>
<dbReference type="eggNOG" id="COG1559">
    <property type="taxonomic scope" value="Bacteria"/>
</dbReference>
<evidence type="ECO:0000256" key="1">
    <source>
        <dbReference type="ARBA" id="ARBA00022475"/>
    </source>
</evidence>
<proteinExistence type="predicted"/>
<keyword evidence="4" id="KW-0472">Membrane</keyword>
<dbReference type="GO" id="GO:0071555">
    <property type="term" value="P:cell wall organization"/>
    <property type="evidence" value="ECO:0007669"/>
    <property type="project" value="UniProtKB-KW"/>
</dbReference>
<evidence type="ECO:0000313" key="8">
    <source>
        <dbReference type="Proteomes" id="UP000003987"/>
    </source>
</evidence>
<dbReference type="GO" id="GO:0016829">
    <property type="term" value="F:lyase activity"/>
    <property type="evidence" value="ECO:0007669"/>
    <property type="project" value="UniProtKB-KW"/>
</dbReference>